<keyword evidence="3" id="KW-0732">Signal</keyword>
<dbReference type="EMBL" id="CADIKF010000014">
    <property type="protein sequence ID" value="CAB3755659.1"/>
    <property type="molecule type" value="Genomic_DNA"/>
</dbReference>
<feature type="region of interest" description="Disordered" evidence="2">
    <location>
        <begin position="32"/>
        <end position="59"/>
    </location>
</feature>
<evidence type="ECO:0008006" key="6">
    <source>
        <dbReference type="Google" id="ProtNLM"/>
    </source>
</evidence>
<feature type="chain" id="PRO_5026917928" description="MORN repeat-containing protein" evidence="3">
    <location>
        <begin position="33"/>
        <end position="214"/>
    </location>
</feature>
<evidence type="ECO:0000256" key="1">
    <source>
        <dbReference type="ARBA" id="ARBA00022737"/>
    </source>
</evidence>
<evidence type="ECO:0000256" key="3">
    <source>
        <dbReference type="SAM" id="SignalP"/>
    </source>
</evidence>
<name>A0A6J5DN64_9BURK</name>
<feature type="region of interest" description="Disordered" evidence="2">
    <location>
        <begin position="193"/>
        <end position="214"/>
    </location>
</feature>
<dbReference type="SUPFAM" id="SSF82185">
    <property type="entry name" value="Histone H3 K4-specific methyltransferase SET7/9 N-terminal domain"/>
    <property type="match status" value="1"/>
</dbReference>
<reference evidence="4 5" key="1">
    <citation type="submission" date="2020-04" db="EMBL/GenBank/DDBJ databases">
        <authorList>
            <person name="De Canck E."/>
        </authorList>
    </citation>
    <scope>NUCLEOTIDE SEQUENCE [LARGE SCALE GENOMIC DNA]</scope>
    <source>
        <strain evidence="4 5">LMG 29739</strain>
    </source>
</reference>
<feature type="compositionally biased region" description="Polar residues" evidence="2">
    <location>
        <begin position="204"/>
        <end position="214"/>
    </location>
</feature>
<dbReference type="Proteomes" id="UP000494329">
    <property type="component" value="Unassembled WGS sequence"/>
</dbReference>
<evidence type="ECO:0000313" key="5">
    <source>
        <dbReference type="Proteomes" id="UP000494329"/>
    </source>
</evidence>
<gene>
    <name evidence="4" type="ORF">LMG29739_02234</name>
</gene>
<dbReference type="Pfam" id="PF02493">
    <property type="entry name" value="MORN"/>
    <property type="match status" value="1"/>
</dbReference>
<keyword evidence="5" id="KW-1185">Reference proteome</keyword>
<protein>
    <recommendedName>
        <fullName evidence="6">MORN repeat-containing protein</fullName>
    </recommendedName>
</protein>
<dbReference type="RefSeq" id="WP_175110963.1">
    <property type="nucleotide sequence ID" value="NZ_CADIKF010000014.1"/>
</dbReference>
<proteinExistence type="predicted"/>
<feature type="signal peptide" evidence="3">
    <location>
        <begin position="1"/>
        <end position="32"/>
    </location>
</feature>
<keyword evidence="1" id="KW-0677">Repeat</keyword>
<organism evidence="4 5">
    <name type="scientific">Paraburkholderia solisilvae</name>
    <dbReference type="NCBI Taxonomy" id="624376"/>
    <lineage>
        <taxon>Bacteria</taxon>
        <taxon>Pseudomonadati</taxon>
        <taxon>Pseudomonadota</taxon>
        <taxon>Betaproteobacteria</taxon>
        <taxon>Burkholderiales</taxon>
        <taxon>Burkholderiaceae</taxon>
        <taxon>Paraburkholderia</taxon>
    </lineage>
</organism>
<evidence type="ECO:0000313" key="4">
    <source>
        <dbReference type="EMBL" id="CAB3755659.1"/>
    </source>
</evidence>
<feature type="region of interest" description="Disordered" evidence="2">
    <location>
        <begin position="72"/>
        <end position="95"/>
    </location>
</feature>
<accession>A0A6J5DN64</accession>
<dbReference type="AlphaFoldDB" id="A0A6J5DN64"/>
<feature type="compositionally biased region" description="Low complexity" evidence="2">
    <location>
        <begin position="72"/>
        <end position="89"/>
    </location>
</feature>
<sequence>MLCTHWLPPAPLAVLTAAVATIALIAPASASADSNDTAAGGTQVIGNSPDVNSPAAASPGVNAVSVNAPATADDTAAAPSAASSAINPADPNPPNLPGQVILGDGFVYQGSLRNGMPDGKGVKRWPSGDWVAGDFAEGLLEGNAAIHHSDGGTLTGTFRRNAPWDAVEKDVNGNVIAMYQGGVMRAVTQTAAPAQGGSAPAVQQVRSGTAVSNQ</sequence>
<evidence type="ECO:0000256" key="2">
    <source>
        <dbReference type="SAM" id="MobiDB-lite"/>
    </source>
</evidence>
<dbReference type="InterPro" id="IPR003409">
    <property type="entry name" value="MORN"/>
</dbReference>
<dbReference type="Gene3D" id="2.20.110.10">
    <property type="entry name" value="Histone H3 K4-specific methyltransferase SET7/9 N-terminal domain"/>
    <property type="match status" value="1"/>
</dbReference>